<dbReference type="AlphaFoldDB" id="A0A1Y1VH60"/>
<dbReference type="OrthoDB" id="448087at2759"/>
<accession>A0A1Y1VH60</accession>
<dbReference type="EMBL" id="MCFH01000008">
    <property type="protein sequence ID" value="ORX56058.1"/>
    <property type="molecule type" value="Genomic_DNA"/>
</dbReference>
<dbReference type="PANTHER" id="PTHR21549">
    <property type="entry name" value="MUTATED IN BLADDER CANCER 1"/>
    <property type="match status" value="1"/>
</dbReference>
<keyword evidence="1" id="KW-0175">Coiled coil</keyword>
<protein>
    <submittedName>
        <fullName evidence="2">Uncharacterized protein</fullName>
    </submittedName>
</protein>
<keyword evidence="3" id="KW-1185">Reference proteome</keyword>
<proteinExistence type="predicted"/>
<reference evidence="2 3" key="1">
    <citation type="submission" date="2016-08" db="EMBL/GenBank/DDBJ databases">
        <title>Genomes of anaerobic fungi encode conserved fungal cellulosomes for biomass hydrolysis.</title>
        <authorList>
            <consortium name="DOE Joint Genome Institute"/>
            <person name="Haitjema C.H."/>
            <person name="Gilmore S.P."/>
            <person name="Henske J.K."/>
            <person name="Solomon K.V."/>
            <person name="De Groot R."/>
            <person name="Kuo A."/>
            <person name="Mondo S.J."/>
            <person name="Salamov A.A."/>
            <person name="Labutti K."/>
            <person name="Zhao Z."/>
            <person name="Chiniquy J."/>
            <person name="Barry K."/>
            <person name="Brewer H.M."/>
            <person name="Purvine S.O."/>
            <person name="Wright A.T."/>
            <person name="Boxma B."/>
            <person name="Van Alen T."/>
            <person name="Hackstein J.H."/>
            <person name="Baker S.E."/>
            <person name="Grigoriev I.V."/>
            <person name="O'Malley M.A."/>
        </authorList>
    </citation>
    <scope>NUCLEOTIDE SEQUENCE [LARGE SCALE GENOMIC DNA]</scope>
    <source>
        <strain evidence="3">finn</strain>
    </source>
</reference>
<reference evidence="2 3" key="2">
    <citation type="submission" date="2016-08" db="EMBL/GenBank/DDBJ databases">
        <title>Pervasive Adenine N6-methylation of Active Genes in Fungi.</title>
        <authorList>
            <consortium name="DOE Joint Genome Institute"/>
            <person name="Mondo S.J."/>
            <person name="Dannebaum R.O."/>
            <person name="Kuo R.C."/>
            <person name="Labutti K."/>
            <person name="Haridas S."/>
            <person name="Kuo A."/>
            <person name="Salamov A."/>
            <person name="Ahrendt S.R."/>
            <person name="Lipzen A."/>
            <person name="Sullivan W."/>
            <person name="Andreopoulos W.B."/>
            <person name="Clum A."/>
            <person name="Lindquist E."/>
            <person name="Daum C."/>
            <person name="Ramamoorthy G.K."/>
            <person name="Gryganskyi A."/>
            <person name="Culley D."/>
            <person name="Magnuson J.K."/>
            <person name="James T.Y."/>
            <person name="O'Malley M.A."/>
            <person name="Stajich J.E."/>
            <person name="Spatafora J.W."/>
            <person name="Visel A."/>
            <person name="Grigoriev I.V."/>
        </authorList>
    </citation>
    <scope>NUCLEOTIDE SEQUENCE [LARGE SCALE GENOMIC DNA]</scope>
    <source>
        <strain evidence="3">finn</strain>
    </source>
</reference>
<gene>
    <name evidence="2" type="ORF">BCR36DRAFT_410089</name>
</gene>
<evidence type="ECO:0000256" key="1">
    <source>
        <dbReference type="ARBA" id="ARBA00023054"/>
    </source>
</evidence>
<comment type="caution">
    <text evidence="2">The sequence shown here is derived from an EMBL/GenBank/DDBJ whole genome shotgun (WGS) entry which is preliminary data.</text>
</comment>
<sequence>MKQLRELHLEKLRAMVRISAEIDPERVKKPTISSLKSKSILDKDRLFIINGYFDKQIMKDKRIRVTEALQREGLLHSDYAKLVISQLTETSNKYRNKSEIPFN</sequence>
<dbReference type="PANTHER" id="PTHR21549:SF1">
    <property type="entry name" value="COILED-COIL DOMAIN-CONTAINING PROTEIN 148"/>
    <property type="match status" value="1"/>
</dbReference>
<evidence type="ECO:0000313" key="3">
    <source>
        <dbReference type="Proteomes" id="UP000193719"/>
    </source>
</evidence>
<evidence type="ECO:0000313" key="2">
    <source>
        <dbReference type="EMBL" id="ORX56058.1"/>
    </source>
</evidence>
<organism evidence="2 3">
    <name type="scientific">Piromyces finnis</name>
    <dbReference type="NCBI Taxonomy" id="1754191"/>
    <lineage>
        <taxon>Eukaryota</taxon>
        <taxon>Fungi</taxon>
        <taxon>Fungi incertae sedis</taxon>
        <taxon>Chytridiomycota</taxon>
        <taxon>Chytridiomycota incertae sedis</taxon>
        <taxon>Neocallimastigomycetes</taxon>
        <taxon>Neocallimastigales</taxon>
        <taxon>Neocallimastigaceae</taxon>
        <taxon>Piromyces</taxon>
    </lineage>
</organism>
<dbReference type="STRING" id="1754191.A0A1Y1VH60"/>
<name>A0A1Y1VH60_9FUNG</name>
<dbReference type="InterPro" id="IPR039902">
    <property type="entry name" value="CCDC148/CCDC112"/>
</dbReference>
<dbReference type="Proteomes" id="UP000193719">
    <property type="component" value="Unassembled WGS sequence"/>
</dbReference>